<evidence type="ECO:0000259" key="2">
    <source>
        <dbReference type="Pfam" id="PF05970"/>
    </source>
</evidence>
<name>A0A8H7UXK6_9FUNG</name>
<accession>A0A8H7UXK6</accession>
<protein>
    <recommendedName>
        <fullName evidence="1">ATP-dependent DNA helicase</fullName>
        <ecNumber evidence="1">5.6.2.3</ecNumber>
    </recommendedName>
</protein>
<keyword evidence="1" id="KW-0378">Hydrolase</keyword>
<dbReference type="SUPFAM" id="SSF52540">
    <property type="entry name" value="P-loop containing nucleoside triphosphate hydrolases"/>
    <property type="match status" value="2"/>
</dbReference>
<evidence type="ECO:0000259" key="4">
    <source>
        <dbReference type="Pfam" id="PF21530"/>
    </source>
</evidence>
<dbReference type="PANTHER" id="PTHR10492">
    <property type="match status" value="1"/>
</dbReference>
<feature type="domain" description="DNA helicase Pif1-like DEAD-box helicase" evidence="2">
    <location>
        <begin position="1084"/>
        <end position="1305"/>
    </location>
</feature>
<keyword evidence="6" id="KW-1185">Reference proteome</keyword>
<organism evidence="5 6">
    <name type="scientific">Mucor saturninus</name>
    <dbReference type="NCBI Taxonomy" id="64648"/>
    <lineage>
        <taxon>Eukaryota</taxon>
        <taxon>Fungi</taxon>
        <taxon>Fungi incertae sedis</taxon>
        <taxon>Mucoromycota</taxon>
        <taxon>Mucoromycotina</taxon>
        <taxon>Mucoromycetes</taxon>
        <taxon>Mucorales</taxon>
        <taxon>Mucorineae</taxon>
        <taxon>Mucoraceae</taxon>
        <taxon>Mucor</taxon>
    </lineage>
</organism>
<dbReference type="Pfam" id="PF05970">
    <property type="entry name" value="PIF1"/>
    <property type="match status" value="1"/>
</dbReference>
<keyword evidence="1" id="KW-0067">ATP-binding</keyword>
<dbReference type="CDD" id="cd18809">
    <property type="entry name" value="SF1_C_RecD"/>
    <property type="match status" value="1"/>
</dbReference>
<dbReference type="GO" id="GO:0043139">
    <property type="term" value="F:5'-3' DNA helicase activity"/>
    <property type="evidence" value="ECO:0007669"/>
    <property type="project" value="UniProtKB-EC"/>
</dbReference>
<dbReference type="OrthoDB" id="1075553at2759"/>
<keyword evidence="1" id="KW-0547">Nucleotide-binding</keyword>
<feature type="domain" description="DNA helicase Pif1-like 2B" evidence="4">
    <location>
        <begin position="1395"/>
        <end position="1438"/>
    </location>
</feature>
<dbReference type="Pfam" id="PF21530">
    <property type="entry name" value="Pif1_2B_dom"/>
    <property type="match status" value="1"/>
</dbReference>
<dbReference type="GO" id="GO:0016787">
    <property type="term" value="F:hydrolase activity"/>
    <property type="evidence" value="ECO:0007669"/>
    <property type="project" value="UniProtKB-KW"/>
</dbReference>
<dbReference type="EMBL" id="JAEPRD010000201">
    <property type="protein sequence ID" value="KAG2194274.1"/>
    <property type="molecule type" value="Genomic_DNA"/>
</dbReference>
<dbReference type="GO" id="GO:0006310">
    <property type="term" value="P:DNA recombination"/>
    <property type="evidence" value="ECO:0007669"/>
    <property type="project" value="UniProtKB-KW"/>
</dbReference>
<dbReference type="Pfam" id="PF14214">
    <property type="entry name" value="Helitron_like_N"/>
    <property type="match status" value="1"/>
</dbReference>
<feature type="domain" description="Helitron helicase-like" evidence="3">
    <location>
        <begin position="434"/>
        <end position="615"/>
    </location>
</feature>
<gene>
    <name evidence="5" type="ORF">INT47_009684</name>
</gene>
<comment type="catalytic activity">
    <reaction evidence="1">
        <text>ATP + H2O = ADP + phosphate + H(+)</text>
        <dbReference type="Rhea" id="RHEA:13065"/>
        <dbReference type="ChEBI" id="CHEBI:15377"/>
        <dbReference type="ChEBI" id="CHEBI:15378"/>
        <dbReference type="ChEBI" id="CHEBI:30616"/>
        <dbReference type="ChEBI" id="CHEBI:43474"/>
        <dbReference type="ChEBI" id="CHEBI:456216"/>
        <dbReference type="EC" id="5.6.2.3"/>
    </reaction>
</comment>
<dbReference type="PANTHER" id="PTHR10492:SF57">
    <property type="entry name" value="ATP-DEPENDENT DNA HELICASE"/>
    <property type="match status" value="1"/>
</dbReference>
<sequence>MLSTEKRCASCKLTGHSRRSNAKCPMNPKNTSLFIPQKRTNDAISIEQEYPAESSRSAALRVRVETPQEPELPIEHPQVSLLISPEIHSEEQQQDILAINPVSVPLFCPSCLGTDHRRITSIQCPNNSRHANNTVRTRESGMHNIARLPATIEPTVDNRGRMDIECQFCGASMWIKEKCQSSSLSNPTFTMCCGQGKYVLPQLEPTPAGIAELLNNTTPAGKDFFSKIRSYNSTMSFTSLGAKIDHSVGNNIGGAYSFRIHGTICHKIGSILPMSERELARPQFAQIYIYDPASQIEQRHRNAPNLERDVLEKIQAVLMDINPFVSLFRTMDQVSRQNPNIQDLTLRLVAEGPQDHRRYNAPTAEEVAVLIMNNEPGTSRDIVLHTQTNFHQKIDEYHRSYDALHYVLLFPFGEDGWTINSKSLAGNNMTVMQWYSGRLMYRPNSHHHLHLFGRLFQQYIVDMYAKLEHNRLNYIMSNQDRLRVDLYSGVQDAINLNDNDLANLGRRVILPSSFIGSPRHMRQLYQDAMSIVRHFGKPDLFVTFTCNPTWPEISSALLAGQKANDRPDLCSRVFNLKLKELMNDLTKNHILGKVKAFIYVIEFQKRGLPHAHILLILHTEDKPTSVEDYDHIVSAELPDPQTEPQAYATVHRNMMHGPCGPTHPNARCMENGKCQKRYPKMFNEETVEDGTGYPVYRRRQNGRSVKKGPIELDNRWVVPHNRYLCAKYHAHINIEISTSISAVKYLYKYVYKGHDRAMAAVRSSGQQQPQQQQQQVEQTDEVAEFLDARYVSASEASWRIFSFKLHKEYPAHQRLAIHTENAQQVYYHDSDDIAQLSSINTNTTLTSWFDYNVVNEEARQYLYTEFPTYFVWVKKGKTWSPRKRSEKGTISRVYAVSPRDVEKYCLRILLHNVCGATSFADIRTVNGHLYESNQAACRALGLLLDDNEWSACMEEAASYQIPSSLRRLFAVLLVFCEVSDPFVLWMSHRTSMIEDYLHLARTNEADPSLEPTQDMYDRCLWDIETHLSVNSLTLTSFTGFILPPMPQNLTPLPNRQSSQPIIQEQQQLCDDARLLPCPDNFPYNEDQCLVYDTILEAVDASQIAPRLFFVDGPGGTGKTFVFNALLQKVRQTGKIALAVATSGIAALLLDGGRTAHSRFKIPIDVDTHSICSISANSQLAELIRLTELVIWDEASMISKDIFNAVSRSIQDIMKAVDPLLEHVPFGGKLFVFGGDFRQVLPVIPRASRSQIVFQCISRASAWRHVKTLKLRRNMRIAQANTPEDAMQLKNFAAFLLQVGSGVVPTTGGSDTVPIPPTMLIPGRNITHLASAVFPNLSPDSATPQFLMGRAILTPKNTEVSRLNNLIIDQFPGELKEYKSVDQGTNEDDLLAYPIELLNSLDPGSLPPHNLRLKKGCPIMLLRNLDPKNGLCNGTRLICSHLGRYVIKAMIVTGSNAGKQVLIPKIKLNPSGSNASIEFQRYQFPVRLAFAMTINKSQGQTLDSVGLYLPSPVFGHGQLYVALSRVRNPSGIKIMLDTPYDPNTPQTTTFTTNVVYKEVFTRH</sequence>
<evidence type="ECO:0000313" key="5">
    <source>
        <dbReference type="EMBL" id="KAG2194274.1"/>
    </source>
</evidence>
<keyword evidence="1" id="KW-0233">DNA recombination</keyword>
<dbReference type="Proteomes" id="UP000603453">
    <property type="component" value="Unassembled WGS sequence"/>
</dbReference>
<dbReference type="GO" id="GO:0006281">
    <property type="term" value="P:DNA repair"/>
    <property type="evidence" value="ECO:0007669"/>
    <property type="project" value="UniProtKB-KW"/>
</dbReference>
<dbReference type="Gene3D" id="3.40.50.300">
    <property type="entry name" value="P-loop containing nucleotide triphosphate hydrolases"/>
    <property type="match status" value="1"/>
</dbReference>
<dbReference type="EC" id="5.6.2.3" evidence="1"/>
<evidence type="ECO:0000313" key="6">
    <source>
        <dbReference type="Proteomes" id="UP000603453"/>
    </source>
</evidence>
<keyword evidence="1" id="KW-0347">Helicase</keyword>
<dbReference type="InterPro" id="IPR027417">
    <property type="entry name" value="P-loop_NTPase"/>
</dbReference>
<comment type="similarity">
    <text evidence="1">Belongs to the helicase family.</text>
</comment>
<keyword evidence="1" id="KW-0234">DNA repair</keyword>
<proteinExistence type="inferred from homology"/>
<reference evidence="5" key="1">
    <citation type="submission" date="2020-12" db="EMBL/GenBank/DDBJ databases">
        <title>Metabolic potential, ecology and presence of endohyphal bacteria is reflected in genomic diversity of Mucoromycotina.</title>
        <authorList>
            <person name="Muszewska A."/>
            <person name="Okrasinska A."/>
            <person name="Steczkiewicz K."/>
            <person name="Drgas O."/>
            <person name="Orlowska M."/>
            <person name="Perlinska-Lenart U."/>
            <person name="Aleksandrzak-Piekarczyk T."/>
            <person name="Szatraj K."/>
            <person name="Zielenkiewicz U."/>
            <person name="Pilsyk S."/>
            <person name="Malc E."/>
            <person name="Mieczkowski P."/>
            <person name="Kruszewska J.S."/>
            <person name="Biernat P."/>
            <person name="Pawlowska J."/>
        </authorList>
    </citation>
    <scope>NUCLEOTIDE SEQUENCE</scope>
    <source>
        <strain evidence="5">WA0000017839</strain>
    </source>
</reference>
<dbReference type="GO" id="GO:0000723">
    <property type="term" value="P:telomere maintenance"/>
    <property type="evidence" value="ECO:0007669"/>
    <property type="project" value="InterPro"/>
</dbReference>
<dbReference type="GO" id="GO:0005524">
    <property type="term" value="F:ATP binding"/>
    <property type="evidence" value="ECO:0007669"/>
    <property type="project" value="UniProtKB-KW"/>
</dbReference>
<keyword evidence="1" id="KW-0227">DNA damage</keyword>
<evidence type="ECO:0000259" key="3">
    <source>
        <dbReference type="Pfam" id="PF14214"/>
    </source>
</evidence>
<dbReference type="InterPro" id="IPR010285">
    <property type="entry name" value="DNA_helicase_pif1-like_DEAD"/>
</dbReference>
<evidence type="ECO:0000256" key="1">
    <source>
        <dbReference type="RuleBase" id="RU363044"/>
    </source>
</evidence>
<comment type="caution">
    <text evidence="5">The sequence shown here is derived from an EMBL/GenBank/DDBJ whole genome shotgun (WGS) entry which is preliminary data.</text>
</comment>
<dbReference type="InterPro" id="IPR049163">
    <property type="entry name" value="Pif1-like_2B_dom"/>
</dbReference>
<comment type="cofactor">
    <cofactor evidence="1">
        <name>Mg(2+)</name>
        <dbReference type="ChEBI" id="CHEBI:18420"/>
    </cofactor>
</comment>
<dbReference type="InterPro" id="IPR025476">
    <property type="entry name" value="Helitron_helicase-like"/>
</dbReference>